<accession>A0A368Y3Z3</accession>
<dbReference type="EMBL" id="QPJI01000001">
    <property type="protein sequence ID" value="RCW75020.1"/>
    <property type="molecule type" value="Genomic_DNA"/>
</dbReference>
<feature type="chain" id="PRO_5016992671" description="DUF4124 domain-containing protein" evidence="1">
    <location>
        <begin position="29"/>
        <end position="115"/>
    </location>
</feature>
<name>A0A368Y3Z3_MARNT</name>
<dbReference type="AlphaFoldDB" id="A0A368Y3Z3"/>
<reference evidence="2 3" key="1">
    <citation type="submission" date="2018-07" db="EMBL/GenBank/DDBJ databases">
        <title>Freshwater and sediment microbial communities from various areas in North America, analyzing microbe dynamics in response to fracking.</title>
        <authorList>
            <person name="Lamendella R."/>
        </authorList>
    </citation>
    <scope>NUCLEOTIDE SEQUENCE [LARGE SCALE GENOMIC DNA]</scope>
    <source>
        <strain evidence="2 3">105B</strain>
    </source>
</reference>
<gene>
    <name evidence="2" type="ORF">DET61_1017</name>
</gene>
<dbReference type="Proteomes" id="UP000253647">
    <property type="component" value="Unassembled WGS sequence"/>
</dbReference>
<sequence>MRATTVAKHLMIAMAIALLVLAPGWPPAQEGCTYRKNTLGGLDYRCKSGETGSLRKDILGDWKDNRTGIRYRQDRLGQYRSSDGKQVWRKDALGNWRDGEGRECRERLFGRVVCE</sequence>
<organism evidence="2 3">
    <name type="scientific">Marinobacter nauticus</name>
    <name type="common">Marinobacter hydrocarbonoclasticus</name>
    <name type="synonym">Marinobacter aquaeolei</name>
    <dbReference type="NCBI Taxonomy" id="2743"/>
    <lineage>
        <taxon>Bacteria</taxon>
        <taxon>Pseudomonadati</taxon>
        <taxon>Pseudomonadota</taxon>
        <taxon>Gammaproteobacteria</taxon>
        <taxon>Pseudomonadales</taxon>
        <taxon>Marinobacteraceae</taxon>
        <taxon>Marinobacter</taxon>
    </lineage>
</organism>
<comment type="caution">
    <text evidence="2">The sequence shown here is derived from an EMBL/GenBank/DDBJ whole genome shotgun (WGS) entry which is preliminary data.</text>
</comment>
<evidence type="ECO:0000313" key="3">
    <source>
        <dbReference type="Proteomes" id="UP000253647"/>
    </source>
</evidence>
<evidence type="ECO:0000313" key="2">
    <source>
        <dbReference type="EMBL" id="RCW75020.1"/>
    </source>
</evidence>
<proteinExistence type="predicted"/>
<keyword evidence="1" id="KW-0732">Signal</keyword>
<feature type="signal peptide" evidence="1">
    <location>
        <begin position="1"/>
        <end position="28"/>
    </location>
</feature>
<evidence type="ECO:0000256" key="1">
    <source>
        <dbReference type="SAM" id="SignalP"/>
    </source>
</evidence>
<protein>
    <recommendedName>
        <fullName evidence="4">DUF4124 domain-containing protein</fullName>
    </recommendedName>
</protein>
<dbReference type="RefSeq" id="WP_114433328.1">
    <property type="nucleotide sequence ID" value="NZ_QPJI01000001.1"/>
</dbReference>
<evidence type="ECO:0008006" key="4">
    <source>
        <dbReference type="Google" id="ProtNLM"/>
    </source>
</evidence>